<evidence type="ECO:0000313" key="9">
    <source>
        <dbReference type="EMBL" id="ARO73300.1"/>
    </source>
</evidence>
<name>A0A288W535_ESCAL</name>
<dbReference type="CDD" id="cd06433">
    <property type="entry name" value="GT_2_WfgS_like"/>
    <property type="match status" value="1"/>
</dbReference>
<dbReference type="EMBL" id="KY574566">
    <property type="protein sequence ID" value="ARO73016.1"/>
    <property type="molecule type" value="Genomic_DNA"/>
</dbReference>
<evidence type="ECO:0000313" key="12">
    <source>
        <dbReference type="EMBL" id="ARO73345.1"/>
    </source>
</evidence>
<dbReference type="PANTHER" id="PTHR22916:SF67">
    <property type="entry name" value="COLANIC ACID BIOSYNTHESIS GLYCOSYL TRANSFERASE WCAE-RELATED"/>
    <property type="match status" value="1"/>
</dbReference>
<evidence type="ECO:0000313" key="6">
    <source>
        <dbReference type="EMBL" id="ARO73016.1"/>
    </source>
</evidence>
<evidence type="ECO:0000313" key="8">
    <source>
        <dbReference type="EMBL" id="ARO73285.1"/>
    </source>
</evidence>
<proteinExistence type="predicted"/>
<dbReference type="AlphaFoldDB" id="A0A288W535"/>
<dbReference type="EMBL" id="KY574585">
    <property type="protein sequence ID" value="ARO73315.1"/>
    <property type="molecule type" value="Genomic_DNA"/>
</dbReference>
<dbReference type="EMBL" id="KY574563">
    <property type="protein sequence ID" value="ARO72969.1"/>
    <property type="molecule type" value="Genomic_DNA"/>
</dbReference>
<evidence type="ECO:0000313" key="3">
    <source>
        <dbReference type="EMBL" id="ARO72752.1"/>
    </source>
</evidence>
<dbReference type="PANTHER" id="PTHR22916">
    <property type="entry name" value="GLYCOSYLTRANSFERASE"/>
    <property type="match status" value="1"/>
</dbReference>
<dbReference type="EMBL" id="KY574586">
    <property type="protein sequence ID" value="ARO73330.1"/>
    <property type="molecule type" value="Genomic_DNA"/>
</dbReference>
<dbReference type="RefSeq" id="WP_059236266.1">
    <property type="nucleotide sequence ID" value="NZ_BBVH01000021.1"/>
</dbReference>
<dbReference type="EMBL" id="KY574584">
    <property type="protein sequence ID" value="ARO73300.1"/>
    <property type="molecule type" value="Genomic_DNA"/>
</dbReference>
<dbReference type="GO" id="GO:0016758">
    <property type="term" value="F:hexosyltransferase activity"/>
    <property type="evidence" value="ECO:0007669"/>
    <property type="project" value="UniProtKB-ARBA"/>
</dbReference>
<dbReference type="SUPFAM" id="SSF53448">
    <property type="entry name" value="Nucleotide-diphospho-sugar transferases"/>
    <property type="match status" value="1"/>
</dbReference>
<evidence type="ECO:0000259" key="1">
    <source>
        <dbReference type="Pfam" id="PF00535"/>
    </source>
</evidence>
<evidence type="ECO:0000313" key="11">
    <source>
        <dbReference type="EMBL" id="ARO73330.1"/>
    </source>
</evidence>
<evidence type="ECO:0000313" key="2">
    <source>
        <dbReference type="EMBL" id="ARO72638.1"/>
    </source>
</evidence>
<evidence type="ECO:0000313" key="7">
    <source>
        <dbReference type="EMBL" id="ARO73108.1"/>
    </source>
</evidence>
<dbReference type="EMBL" id="KY574542">
    <property type="protein sequence ID" value="ARO72638.1"/>
    <property type="molecule type" value="Genomic_DNA"/>
</dbReference>
<dbReference type="EMBL" id="KY574583">
    <property type="protein sequence ID" value="ARO73285.1"/>
    <property type="molecule type" value="Genomic_DNA"/>
</dbReference>
<evidence type="ECO:0000313" key="10">
    <source>
        <dbReference type="EMBL" id="ARO73315.1"/>
    </source>
</evidence>
<dbReference type="EMBL" id="KY574587">
    <property type="protein sequence ID" value="ARO73345.1"/>
    <property type="molecule type" value="Genomic_DNA"/>
</dbReference>
<feature type="domain" description="Glycosyltransferase 2-like" evidence="1">
    <location>
        <begin position="3"/>
        <end position="161"/>
    </location>
</feature>
<evidence type="ECO:0000313" key="5">
    <source>
        <dbReference type="EMBL" id="ARO72969.1"/>
    </source>
</evidence>
<dbReference type="InterPro" id="IPR001173">
    <property type="entry name" value="Glyco_trans_2-like"/>
</dbReference>
<accession>A0A288W535</accession>
<dbReference type="Pfam" id="PF00535">
    <property type="entry name" value="Glycos_transf_2"/>
    <property type="match status" value="1"/>
</dbReference>
<sequence>MISIITINYNNKNELYRTLSSIDSQKLKSHIEVIVIDGGSTDGSQEIVSNSFKHLVTYFISEPDMGIYDAMNKGILLSNKEWLYFLNAGDIFFSDDVLNKLYDFIINSNLTNLIYAPYISDGKIDNTQLFSLSYLSSHMINHQSMLLHKELFQKQLYDINYRFCADYALLLNLFDNIKPVKTDFIIVDYDSKGISSLDDNKVFIWKERILAVLKSNLSFYKKLFLLKRAFGVYPYHLLKSKLKCMKNIMTHCR</sequence>
<reference evidence="6" key="1">
    <citation type="journal article" date="2017" name="Carbohydr. Res.">
        <title>Structure and gene cluster of the O-antigen of Escherichia albertii O1 resembling the O-antigen of Pseudomonas aeruginosa O5.</title>
        <authorList>
            <person name="Zheng H."/>
            <person name="Shashkov A.S."/>
            <person name="Xiong Y."/>
            <person name="Naumenko O.I."/>
            <person name="Wang H."/>
            <person name="Senchenkova S.N."/>
            <person name="Wang J."/>
            <person name="Knirel Y.A."/>
        </authorList>
    </citation>
    <scope>NUCLEOTIDE SEQUENCE</scope>
    <source>
        <strain evidence="2">BBVH01.1_seq</strain>
        <strain evidence="3">BBVW01.1_seq</strain>
        <strain evidence="4">BBWD01.1_seq</strain>
        <strain evidence="5">SP140152</strain>
        <strain evidence="6">SP140618</strain>
        <strain evidence="7">SP140692</strain>
        <strain evidence="8">SP140837</strain>
        <strain evidence="9">SP140839</strain>
        <strain evidence="10">SP150020</strain>
        <strain evidence="11">SP150021</strain>
        <strain evidence="12">SP150027</strain>
    </source>
</reference>
<dbReference type="Gene3D" id="3.90.550.10">
    <property type="entry name" value="Spore Coat Polysaccharide Biosynthesis Protein SpsA, Chain A"/>
    <property type="match status" value="1"/>
</dbReference>
<evidence type="ECO:0000313" key="4">
    <source>
        <dbReference type="EMBL" id="ARO72787.1"/>
    </source>
</evidence>
<dbReference type="InterPro" id="IPR029044">
    <property type="entry name" value="Nucleotide-diphossugar_trans"/>
</dbReference>
<dbReference type="EMBL" id="KY574572">
    <property type="protein sequence ID" value="ARO73108.1"/>
    <property type="molecule type" value="Genomic_DNA"/>
</dbReference>
<dbReference type="EMBL" id="KY574549">
    <property type="protein sequence ID" value="ARO72752.1"/>
    <property type="molecule type" value="Genomic_DNA"/>
</dbReference>
<organism evidence="6">
    <name type="scientific">Escherichia albertii</name>
    <dbReference type="NCBI Taxonomy" id="208962"/>
    <lineage>
        <taxon>Bacteria</taxon>
        <taxon>Pseudomonadati</taxon>
        <taxon>Pseudomonadota</taxon>
        <taxon>Gammaproteobacteria</taxon>
        <taxon>Enterobacterales</taxon>
        <taxon>Enterobacteriaceae</taxon>
        <taxon>Escherichia</taxon>
    </lineage>
</organism>
<protein>
    <submittedName>
        <fullName evidence="6">Glycosyltransferase 2 family protein</fullName>
    </submittedName>
</protein>
<dbReference type="EMBL" id="KY574552">
    <property type="protein sequence ID" value="ARO72787.1"/>
    <property type="molecule type" value="Genomic_DNA"/>
</dbReference>
<keyword evidence="6" id="KW-0808">Transferase</keyword>